<dbReference type="SUPFAM" id="SSF53187">
    <property type="entry name" value="Zn-dependent exopeptidases"/>
    <property type="match status" value="1"/>
</dbReference>
<feature type="chain" id="PRO_5012607731" evidence="1">
    <location>
        <begin position="26"/>
        <end position="114"/>
    </location>
</feature>
<reference evidence="3" key="1">
    <citation type="submission" date="2017-08" db="EMBL/GenBank/DDBJ databases">
        <title>A dynamic microbial community with high functional redundancy inhabits the cold, oxic subseafloor aquifer.</title>
        <authorList>
            <person name="Tully B.J."/>
            <person name="Wheat C.G."/>
            <person name="Glazer B.T."/>
            <person name="Huber J.A."/>
        </authorList>
    </citation>
    <scope>NUCLEOTIDE SEQUENCE [LARGE SCALE GENOMIC DNA]</scope>
</reference>
<dbReference type="Gene3D" id="3.40.630.10">
    <property type="entry name" value="Zn peptidases"/>
    <property type="match status" value="1"/>
</dbReference>
<feature type="non-terminal residue" evidence="2">
    <location>
        <position position="114"/>
    </location>
</feature>
<protein>
    <submittedName>
        <fullName evidence="2">Uncharacterized protein</fullName>
    </submittedName>
</protein>
<feature type="signal peptide" evidence="1">
    <location>
        <begin position="1"/>
        <end position="25"/>
    </location>
</feature>
<dbReference type="Proteomes" id="UP000218767">
    <property type="component" value="Unassembled WGS sequence"/>
</dbReference>
<accession>A0A2A4WRS4</accession>
<sequence length="114" mass="12226">MKCSSSISAISASLFSILFATSLHAQESELAALASWIAIDAPTGHEHLATEAIQDEYAGWDRDSYGNLTKVVGGGEPRRVVACALDSYSYAVSQITDEGYLRLHRIGRGSSHPL</sequence>
<evidence type="ECO:0000313" key="2">
    <source>
        <dbReference type="EMBL" id="PCI73020.1"/>
    </source>
</evidence>
<organism evidence="2 3">
    <name type="scientific">SAR86 cluster bacterium</name>
    <dbReference type="NCBI Taxonomy" id="2030880"/>
    <lineage>
        <taxon>Bacteria</taxon>
        <taxon>Pseudomonadati</taxon>
        <taxon>Pseudomonadota</taxon>
        <taxon>Gammaproteobacteria</taxon>
        <taxon>SAR86 cluster</taxon>
    </lineage>
</organism>
<dbReference type="EMBL" id="NVUL01000131">
    <property type="protein sequence ID" value="PCI73020.1"/>
    <property type="molecule type" value="Genomic_DNA"/>
</dbReference>
<name>A0A2A4WRS4_9GAMM</name>
<gene>
    <name evidence="2" type="ORF">COB20_16485</name>
</gene>
<dbReference type="InterPro" id="IPR023367">
    <property type="entry name" value="Peptidase_M42_dom2"/>
</dbReference>
<proteinExistence type="predicted"/>
<keyword evidence="1" id="KW-0732">Signal</keyword>
<dbReference type="Gene3D" id="2.40.30.40">
    <property type="entry name" value="Peptidase M42, domain 2"/>
    <property type="match status" value="1"/>
</dbReference>
<evidence type="ECO:0000256" key="1">
    <source>
        <dbReference type="SAM" id="SignalP"/>
    </source>
</evidence>
<evidence type="ECO:0000313" key="3">
    <source>
        <dbReference type="Proteomes" id="UP000218767"/>
    </source>
</evidence>
<comment type="caution">
    <text evidence="2">The sequence shown here is derived from an EMBL/GenBank/DDBJ whole genome shotgun (WGS) entry which is preliminary data.</text>
</comment>
<dbReference type="AlphaFoldDB" id="A0A2A4WRS4"/>